<dbReference type="EMBL" id="LR824010">
    <property type="protein sequence ID" value="CAD0197830.1"/>
    <property type="molecule type" value="Genomic_DNA"/>
</dbReference>
<dbReference type="PROSITE" id="PS00134">
    <property type="entry name" value="TRYPSIN_HIS"/>
    <property type="match status" value="1"/>
</dbReference>
<dbReference type="PANTHER" id="PTHR24260">
    <property type="match status" value="1"/>
</dbReference>
<protein>
    <recommendedName>
        <fullName evidence="7">Peptidase S1 domain-containing protein</fullName>
    </recommendedName>
</protein>
<dbReference type="CDD" id="cd00190">
    <property type="entry name" value="Tryp_SPc"/>
    <property type="match status" value="1"/>
</dbReference>
<evidence type="ECO:0000256" key="4">
    <source>
        <dbReference type="ARBA" id="ARBA00023157"/>
    </source>
</evidence>
<dbReference type="PROSITE" id="PS50240">
    <property type="entry name" value="TRYPSIN_DOM"/>
    <property type="match status" value="1"/>
</dbReference>
<dbReference type="Proteomes" id="UP001154114">
    <property type="component" value="Chromosome 7"/>
</dbReference>
<dbReference type="InterPro" id="IPR033116">
    <property type="entry name" value="TRYPSIN_SER"/>
</dbReference>
<dbReference type="AlphaFoldDB" id="A0A9N8KTW8"/>
<dbReference type="SMART" id="SM00020">
    <property type="entry name" value="Tryp_SPc"/>
    <property type="match status" value="1"/>
</dbReference>
<dbReference type="OrthoDB" id="5565075at2759"/>
<dbReference type="InterPro" id="IPR009003">
    <property type="entry name" value="Peptidase_S1_PA"/>
</dbReference>
<keyword evidence="1 5" id="KW-0645">Protease</keyword>
<evidence type="ECO:0000256" key="5">
    <source>
        <dbReference type="RuleBase" id="RU363034"/>
    </source>
</evidence>
<dbReference type="PANTHER" id="PTHR24260:SF134">
    <property type="entry name" value="AT07769P-RELATED"/>
    <property type="match status" value="1"/>
</dbReference>
<dbReference type="InterPro" id="IPR018114">
    <property type="entry name" value="TRYPSIN_HIS"/>
</dbReference>
<sequence length="314" mass="33384">MGINKQSASKNNNYKFITCTMKLALALLALTAVTSARNINLEDVIDLEDITSYDYLEKRGQPLLEMIRKAEEEGDQSRIVGGSSSSLGQFPYQAGLIITLPNGQAVCGGSLLNNRRVLTAAHCWFDGRNQARQFTVVLGSVRLYTGGTRLTTSNVVMHGSWNPNLARNDIAIINLPSNVGFNNNIAPIALPSGSQLNENFAGNNAVASGFGLTRDGGSISSSQSLSHVTLPVITNNVCRNSFPAIIQSSNICTSGANGRSTCRGDSGGPLVVTRNNRPLLIGVTSFGSDRGCQVGSPAAFARVTSFVSWINSRL</sequence>
<dbReference type="Pfam" id="PF00089">
    <property type="entry name" value="Trypsin"/>
    <property type="match status" value="1"/>
</dbReference>
<dbReference type="FunFam" id="2.40.10.10:FF:000034">
    <property type="entry name" value="Eupolytin"/>
    <property type="match status" value="1"/>
</dbReference>
<keyword evidence="9" id="KW-1185">Reference proteome</keyword>
<dbReference type="InterPro" id="IPR001254">
    <property type="entry name" value="Trypsin_dom"/>
</dbReference>
<keyword evidence="6" id="KW-0732">Signal</keyword>
<dbReference type="InterPro" id="IPR043504">
    <property type="entry name" value="Peptidase_S1_PA_chymotrypsin"/>
</dbReference>
<dbReference type="Gene3D" id="2.40.10.10">
    <property type="entry name" value="Trypsin-like serine proteases"/>
    <property type="match status" value="1"/>
</dbReference>
<dbReference type="InterPro" id="IPR051333">
    <property type="entry name" value="CLIP_Serine_Protease"/>
</dbReference>
<name>A0A9N8KTW8_CHRIL</name>
<feature type="chain" id="PRO_5040352514" description="Peptidase S1 domain-containing protein" evidence="6">
    <location>
        <begin position="37"/>
        <end position="314"/>
    </location>
</feature>
<evidence type="ECO:0000313" key="8">
    <source>
        <dbReference type="EMBL" id="CAD0197830.1"/>
    </source>
</evidence>
<evidence type="ECO:0000256" key="3">
    <source>
        <dbReference type="ARBA" id="ARBA00022825"/>
    </source>
</evidence>
<keyword evidence="2 5" id="KW-0378">Hydrolase</keyword>
<evidence type="ECO:0000313" key="9">
    <source>
        <dbReference type="Proteomes" id="UP001154114"/>
    </source>
</evidence>
<dbReference type="SUPFAM" id="SSF50494">
    <property type="entry name" value="Trypsin-like serine proteases"/>
    <property type="match status" value="1"/>
</dbReference>
<keyword evidence="3 5" id="KW-0720">Serine protease</keyword>
<evidence type="ECO:0000256" key="1">
    <source>
        <dbReference type="ARBA" id="ARBA00022670"/>
    </source>
</evidence>
<proteinExistence type="predicted"/>
<reference evidence="8" key="1">
    <citation type="submission" date="2021-12" db="EMBL/GenBank/DDBJ databases">
        <authorList>
            <person name="King R."/>
        </authorList>
    </citation>
    <scope>NUCLEOTIDE SEQUENCE</scope>
</reference>
<feature type="signal peptide" evidence="6">
    <location>
        <begin position="1"/>
        <end position="36"/>
    </location>
</feature>
<dbReference type="GO" id="GO:0004252">
    <property type="term" value="F:serine-type endopeptidase activity"/>
    <property type="evidence" value="ECO:0007669"/>
    <property type="project" value="InterPro"/>
</dbReference>
<dbReference type="GO" id="GO:0006508">
    <property type="term" value="P:proteolysis"/>
    <property type="evidence" value="ECO:0007669"/>
    <property type="project" value="UniProtKB-KW"/>
</dbReference>
<evidence type="ECO:0000256" key="2">
    <source>
        <dbReference type="ARBA" id="ARBA00022801"/>
    </source>
</evidence>
<gene>
    <name evidence="8" type="ORF">CINC_LOCUS12109</name>
</gene>
<accession>A0A9N8KTW8</accession>
<dbReference type="PROSITE" id="PS00135">
    <property type="entry name" value="TRYPSIN_SER"/>
    <property type="match status" value="1"/>
</dbReference>
<organism evidence="8 9">
    <name type="scientific">Chrysodeixis includens</name>
    <name type="common">Soybean looper</name>
    <name type="synonym">Pseudoplusia includens</name>
    <dbReference type="NCBI Taxonomy" id="689277"/>
    <lineage>
        <taxon>Eukaryota</taxon>
        <taxon>Metazoa</taxon>
        <taxon>Ecdysozoa</taxon>
        <taxon>Arthropoda</taxon>
        <taxon>Hexapoda</taxon>
        <taxon>Insecta</taxon>
        <taxon>Pterygota</taxon>
        <taxon>Neoptera</taxon>
        <taxon>Endopterygota</taxon>
        <taxon>Lepidoptera</taxon>
        <taxon>Glossata</taxon>
        <taxon>Ditrysia</taxon>
        <taxon>Noctuoidea</taxon>
        <taxon>Noctuidae</taxon>
        <taxon>Plusiinae</taxon>
        <taxon>Chrysodeixis</taxon>
    </lineage>
</organism>
<keyword evidence="4" id="KW-1015">Disulfide bond</keyword>
<evidence type="ECO:0000259" key="7">
    <source>
        <dbReference type="PROSITE" id="PS50240"/>
    </source>
</evidence>
<dbReference type="InterPro" id="IPR001314">
    <property type="entry name" value="Peptidase_S1A"/>
</dbReference>
<dbReference type="PRINTS" id="PR00722">
    <property type="entry name" value="CHYMOTRYPSIN"/>
</dbReference>
<evidence type="ECO:0000256" key="6">
    <source>
        <dbReference type="SAM" id="SignalP"/>
    </source>
</evidence>
<feature type="domain" description="Peptidase S1" evidence="7">
    <location>
        <begin position="79"/>
        <end position="314"/>
    </location>
</feature>